<comment type="caution">
    <text evidence="2">The sequence shown here is derived from an EMBL/GenBank/DDBJ whole genome shotgun (WGS) entry which is preliminary data.</text>
</comment>
<evidence type="ECO:0000313" key="3">
    <source>
        <dbReference type="EMBL" id="KAJ1254532.1"/>
    </source>
</evidence>
<accession>A0A9W7X7X5</accession>
<evidence type="ECO:0000313" key="4">
    <source>
        <dbReference type="EMBL" id="KAJ1257323.1"/>
    </source>
</evidence>
<dbReference type="EMBL" id="MU629422">
    <property type="protein sequence ID" value="KAJ1257323.1"/>
    <property type="molecule type" value="Genomic_DNA"/>
</dbReference>
<protein>
    <submittedName>
        <fullName evidence="2">Uncharacterized protein</fullName>
    </submittedName>
</protein>
<dbReference type="EMBL" id="MU630015">
    <property type="protein sequence ID" value="KAJ1254532.1"/>
    <property type="molecule type" value="Genomic_DNA"/>
</dbReference>
<proteinExistence type="predicted"/>
<organism evidence="2 5">
    <name type="scientific">Paspalum vaginatum</name>
    <name type="common">seashore paspalum</name>
    <dbReference type="NCBI Taxonomy" id="158149"/>
    <lineage>
        <taxon>Eukaryota</taxon>
        <taxon>Viridiplantae</taxon>
        <taxon>Streptophyta</taxon>
        <taxon>Embryophyta</taxon>
        <taxon>Tracheophyta</taxon>
        <taxon>Spermatophyta</taxon>
        <taxon>Magnoliopsida</taxon>
        <taxon>Liliopsida</taxon>
        <taxon>Poales</taxon>
        <taxon>Poaceae</taxon>
        <taxon>PACMAD clade</taxon>
        <taxon>Panicoideae</taxon>
        <taxon>Andropogonodae</taxon>
        <taxon>Paspaleae</taxon>
        <taxon>Paspalinae</taxon>
        <taxon>Paspalum</taxon>
    </lineage>
</organism>
<keyword evidence="5" id="KW-1185">Reference proteome</keyword>
<evidence type="ECO:0000313" key="5">
    <source>
        <dbReference type="Proteomes" id="UP001164776"/>
    </source>
</evidence>
<dbReference type="AlphaFoldDB" id="A0A9W7X7X5"/>
<reference evidence="2 5" key="1">
    <citation type="submission" date="2022-10" db="EMBL/GenBank/DDBJ databases">
        <title>WGS assembly of Paspalum vaginatum 540-79.</title>
        <authorList>
            <person name="Sun G."/>
            <person name="Wase N."/>
            <person name="Shu S."/>
            <person name="Jenkins J."/>
            <person name="Zhou B."/>
            <person name="Torres-Rodriguez J."/>
            <person name="Chen C."/>
            <person name="Sandor L."/>
            <person name="Plott C."/>
            <person name="Yoshinga Y."/>
            <person name="Daum C."/>
            <person name="Qi P."/>
            <person name="Barry K."/>
            <person name="Lipzen A."/>
            <person name="Berry L."/>
            <person name="Pedersen C."/>
            <person name="Gottilla T."/>
            <person name="Foltz A."/>
            <person name="Yu H."/>
            <person name="O'Malley R."/>
            <person name="Zhang C."/>
            <person name="Devos K."/>
            <person name="Sigmon B."/>
            <person name="Yu B."/>
            <person name="Obata T."/>
            <person name="Schmutz J."/>
            <person name="Schnable J."/>
        </authorList>
    </citation>
    <scope>NUCLEOTIDE SEQUENCE [LARGE SCALE GENOMIC DNA]</scope>
    <source>
        <strain evidence="5">cv. 540-79</strain>
    </source>
</reference>
<gene>
    <name evidence="3" type="ORF">BS78_K037800</name>
    <name evidence="4" type="ORF">BS78_K096400</name>
    <name evidence="2" type="ORF">BS78_K200400</name>
</gene>
<dbReference type="Proteomes" id="UP001164776">
    <property type="component" value="Unassembled WGS sequence"/>
</dbReference>
<dbReference type="EMBL" id="MU630760">
    <property type="protein sequence ID" value="KAJ1253743.1"/>
    <property type="molecule type" value="Genomic_DNA"/>
</dbReference>
<evidence type="ECO:0000256" key="1">
    <source>
        <dbReference type="SAM" id="MobiDB-lite"/>
    </source>
</evidence>
<name>A0A9W7X7X5_9POAL</name>
<evidence type="ECO:0000313" key="2">
    <source>
        <dbReference type="EMBL" id="KAJ1253743.1"/>
    </source>
</evidence>
<sequence length="118" mass="12914">MVTTSYGTWPATRASARPASCGMEPDELARGDDLVRPADGPRQALMCGVWSSQGATGICAIPGVRPAELTAERQQAMRAACVARDVATESCVRRTPWFKQHRVSRREPEQDWLGSKLK</sequence>
<feature type="region of interest" description="Disordered" evidence="1">
    <location>
        <begin position="1"/>
        <end position="23"/>
    </location>
</feature>